<name>A0A401S8A9_CHIPU</name>
<sequence>MGEPVWRLFSDARLGTSSPSSRSLLPCAIRHIVKITGQRKPRALWKLPVASRNFSADVRASAVTMATEARGRLPLAGSLENADGRVGGAEACAW</sequence>
<reference evidence="1 2" key="1">
    <citation type="journal article" date="2018" name="Nat. Ecol. Evol.">
        <title>Shark genomes provide insights into elasmobranch evolution and the origin of vertebrates.</title>
        <authorList>
            <person name="Hara Y"/>
            <person name="Yamaguchi K"/>
            <person name="Onimaru K"/>
            <person name="Kadota M"/>
            <person name="Koyanagi M"/>
            <person name="Keeley SD"/>
            <person name="Tatsumi K"/>
            <person name="Tanaka K"/>
            <person name="Motone F"/>
            <person name="Kageyama Y"/>
            <person name="Nozu R"/>
            <person name="Adachi N"/>
            <person name="Nishimura O"/>
            <person name="Nakagawa R"/>
            <person name="Tanegashima C"/>
            <person name="Kiyatake I"/>
            <person name="Matsumoto R"/>
            <person name="Murakumo K"/>
            <person name="Nishida K"/>
            <person name="Terakita A"/>
            <person name="Kuratani S"/>
            <person name="Sato K"/>
            <person name="Hyodo S Kuraku.S."/>
        </authorList>
    </citation>
    <scope>NUCLEOTIDE SEQUENCE [LARGE SCALE GENOMIC DNA]</scope>
</reference>
<dbReference type="Proteomes" id="UP000287033">
    <property type="component" value="Unassembled WGS sequence"/>
</dbReference>
<dbReference type="AlphaFoldDB" id="A0A401S8A9"/>
<comment type="caution">
    <text evidence="1">The sequence shown here is derived from an EMBL/GenBank/DDBJ whole genome shotgun (WGS) entry which is preliminary data.</text>
</comment>
<evidence type="ECO:0000313" key="1">
    <source>
        <dbReference type="EMBL" id="GCC26580.1"/>
    </source>
</evidence>
<organism evidence="1 2">
    <name type="scientific">Chiloscyllium punctatum</name>
    <name type="common">Brownbanded bambooshark</name>
    <name type="synonym">Hemiscyllium punctatum</name>
    <dbReference type="NCBI Taxonomy" id="137246"/>
    <lineage>
        <taxon>Eukaryota</taxon>
        <taxon>Metazoa</taxon>
        <taxon>Chordata</taxon>
        <taxon>Craniata</taxon>
        <taxon>Vertebrata</taxon>
        <taxon>Chondrichthyes</taxon>
        <taxon>Elasmobranchii</taxon>
        <taxon>Galeomorphii</taxon>
        <taxon>Galeoidea</taxon>
        <taxon>Orectolobiformes</taxon>
        <taxon>Hemiscylliidae</taxon>
        <taxon>Chiloscyllium</taxon>
    </lineage>
</organism>
<proteinExistence type="predicted"/>
<dbReference type="EMBL" id="BEZZ01000129">
    <property type="protein sequence ID" value="GCC26580.1"/>
    <property type="molecule type" value="Genomic_DNA"/>
</dbReference>
<keyword evidence="2" id="KW-1185">Reference proteome</keyword>
<evidence type="ECO:0000313" key="2">
    <source>
        <dbReference type="Proteomes" id="UP000287033"/>
    </source>
</evidence>
<gene>
    <name evidence="1" type="ORF">chiPu_0004997</name>
</gene>
<accession>A0A401S8A9</accession>
<protein>
    <submittedName>
        <fullName evidence="1">Uncharacterized protein</fullName>
    </submittedName>
</protein>